<name>A0A8C9PZQ1_SPEDA</name>
<dbReference type="Pfam" id="PF01141">
    <property type="entry name" value="Gag_p12"/>
    <property type="match status" value="1"/>
</dbReference>
<dbReference type="Ensembl" id="ENSSDAT00000018067.1">
    <property type="protein sequence ID" value="ENSSDAP00000015908.1"/>
    <property type="gene ID" value="ENSSDAG00000014386.1"/>
</dbReference>
<dbReference type="SUPFAM" id="SSF57756">
    <property type="entry name" value="Retrovirus zinc finger-like domains"/>
    <property type="match status" value="1"/>
</dbReference>
<keyword evidence="4" id="KW-0472">Membrane</keyword>
<dbReference type="InterPro" id="IPR002079">
    <property type="entry name" value="Gag_p12"/>
</dbReference>
<dbReference type="AlphaFoldDB" id="A0A8C9PZQ1"/>
<dbReference type="SMART" id="SM00343">
    <property type="entry name" value="ZnF_C2HC"/>
    <property type="match status" value="1"/>
</dbReference>
<evidence type="ECO:0000256" key="2">
    <source>
        <dbReference type="ARBA" id="ARBA00022511"/>
    </source>
</evidence>
<keyword evidence="5" id="KW-0479">Metal-binding</keyword>
<dbReference type="InterPro" id="IPR036946">
    <property type="entry name" value="G_retro_matrix_sf"/>
</dbReference>
<dbReference type="GO" id="GO:0003676">
    <property type="term" value="F:nucleic acid binding"/>
    <property type="evidence" value="ECO:0007669"/>
    <property type="project" value="InterPro"/>
</dbReference>
<feature type="compositionally biased region" description="Pro residues" evidence="6">
    <location>
        <begin position="132"/>
        <end position="141"/>
    </location>
</feature>
<dbReference type="GO" id="GO:0019068">
    <property type="term" value="P:virion assembly"/>
    <property type="evidence" value="ECO:0007669"/>
    <property type="project" value="InterPro"/>
</dbReference>
<dbReference type="InterPro" id="IPR036875">
    <property type="entry name" value="Znf_CCHC_sf"/>
</dbReference>
<dbReference type="InterPro" id="IPR050462">
    <property type="entry name" value="Retroviral_Gag-Pol_poly"/>
</dbReference>
<accession>A0A8C9PZQ1</accession>
<dbReference type="PROSITE" id="PS50158">
    <property type="entry name" value="ZF_CCHC"/>
    <property type="match status" value="1"/>
</dbReference>
<keyword evidence="5" id="KW-0862">Zinc</keyword>
<feature type="domain" description="CCHC-type" evidence="7">
    <location>
        <begin position="476"/>
        <end position="491"/>
    </location>
</feature>
<dbReference type="PANTHER" id="PTHR33166">
    <property type="entry name" value="GAG_P30 DOMAIN-CONTAINING PROTEIN"/>
    <property type="match status" value="1"/>
</dbReference>
<feature type="region of interest" description="Disordered" evidence="6">
    <location>
        <begin position="450"/>
        <end position="512"/>
    </location>
</feature>
<evidence type="ECO:0000313" key="8">
    <source>
        <dbReference type="Ensembl" id="ENSSDAP00000015908.1"/>
    </source>
</evidence>
<feature type="compositionally biased region" description="Basic and acidic residues" evidence="6">
    <location>
        <begin position="456"/>
        <end position="491"/>
    </location>
</feature>
<reference evidence="8" key="1">
    <citation type="submission" date="2025-05" db="UniProtKB">
        <authorList>
            <consortium name="Ensembl"/>
        </authorList>
    </citation>
    <scope>IDENTIFICATION</scope>
</reference>
<keyword evidence="5" id="KW-0863">Zinc-finger</keyword>
<dbReference type="SUPFAM" id="SSF47836">
    <property type="entry name" value="Retroviral matrix proteins"/>
    <property type="match status" value="1"/>
</dbReference>
<dbReference type="Pfam" id="PF00098">
    <property type="entry name" value="zf-CCHC"/>
    <property type="match status" value="1"/>
</dbReference>
<comment type="subcellular location">
    <subcellularLocation>
        <location evidence="1">Host cell membrane</location>
    </subcellularLocation>
</comment>
<evidence type="ECO:0000256" key="3">
    <source>
        <dbReference type="ARBA" id="ARBA00022870"/>
    </source>
</evidence>
<dbReference type="InterPro" id="IPR000840">
    <property type="entry name" value="G_retro_matrix"/>
</dbReference>
<keyword evidence="9" id="KW-1185">Reference proteome</keyword>
<keyword evidence="2" id="KW-1032">Host cell membrane</keyword>
<keyword evidence="3" id="KW-1043">Host membrane</keyword>
<dbReference type="Proteomes" id="UP000694422">
    <property type="component" value="Unplaced"/>
</dbReference>
<dbReference type="Pfam" id="PF01140">
    <property type="entry name" value="Gag_MA"/>
    <property type="match status" value="1"/>
</dbReference>
<dbReference type="SUPFAM" id="SSF47943">
    <property type="entry name" value="Retrovirus capsid protein, N-terminal core domain"/>
    <property type="match status" value="1"/>
</dbReference>
<dbReference type="Ensembl" id="ENSSDAT00000017348.1">
    <property type="protein sequence ID" value="ENSSDAP00000015294.1"/>
    <property type="gene ID" value="ENSSDAG00000013782.1"/>
</dbReference>
<evidence type="ECO:0000313" key="9">
    <source>
        <dbReference type="Proteomes" id="UP000694422"/>
    </source>
</evidence>
<organism evidence="8 9">
    <name type="scientific">Spermophilus dauricus</name>
    <name type="common">Daurian ground squirrel</name>
    <dbReference type="NCBI Taxonomy" id="99837"/>
    <lineage>
        <taxon>Eukaryota</taxon>
        <taxon>Metazoa</taxon>
        <taxon>Chordata</taxon>
        <taxon>Craniata</taxon>
        <taxon>Vertebrata</taxon>
        <taxon>Euteleostomi</taxon>
        <taxon>Mammalia</taxon>
        <taxon>Eutheria</taxon>
        <taxon>Euarchontoglires</taxon>
        <taxon>Glires</taxon>
        <taxon>Rodentia</taxon>
        <taxon>Sciuromorpha</taxon>
        <taxon>Sciuridae</taxon>
        <taxon>Xerinae</taxon>
        <taxon>Marmotini</taxon>
        <taxon>Spermophilus</taxon>
    </lineage>
</organism>
<dbReference type="InterPro" id="IPR008919">
    <property type="entry name" value="Retrov_capsid_N"/>
</dbReference>
<dbReference type="Gene3D" id="4.10.60.10">
    <property type="entry name" value="Zinc finger, CCHC-type"/>
    <property type="match status" value="1"/>
</dbReference>
<sequence length="512" mass="59037">MGQSITTPLSLTLDHWQDVRNRANNQSLEIKKKKWVTLCTTEWPALDLGWPKEGTFNLDLISQVKSRVFTQGHQGHPDQIPYIVTWEDLASDPPVWVAPFSPPKLPLRSLPEATPKVLPPGDSPLIDLLTEEPPPYHPQPSPEEKEDHEGPTPTAPSGPSPMVGRLRGRRELPTPRDSSNIFPLRQTGGPHGQYQYWPFSASDLYNWKTHNPSFSDDPIALTSLIESILVTHQPTWDDCQQLLQILLTSEEKQKVLLEARKNVPGDDGRPTQLPNLINEAFPLTRPDWDYATDAGRNHLRLYRQLLIAGLHGAGRRPTNLAQVRQTIQGSEETPTAFLERLKEAYRRYTPFDPDNEGQKGNVSMAFIWQSAPDIRTKLQRLDNLQDYTLADLLKEAEKIFNKRETPEEREERYRKMQEERDLKFREELDKREREKDRRRDRELSKILATVVQTGQQKDRAGRERERSRPRVDRDQCAYCKEKGHWVRDCPKRPPNSRRSANQAPQLLALDED</sequence>
<evidence type="ECO:0000256" key="5">
    <source>
        <dbReference type="PROSITE-ProRule" id="PRU00047"/>
    </source>
</evidence>
<evidence type="ECO:0000256" key="1">
    <source>
        <dbReference type="ARBA" id="ARBA00004165"/>
    </source>
</evidence>
<dbReference type="Gene3D" id="1.10.375.10">
    <property type="entry name" value="Human Immunodeficiency Virus Type 1 Capsid Protein"/>
    <property type="match status" value="1"/>
</dbReference>
<evidence type="ECO:0000256" key="6">
    <source>
        <dbReference type="SAM" id="MobiDB-lite"/>
    </source>
</evidence>
<dbReference type="Gene3D" id="1.10.150.180">
    <property type="entry name" value="Gamma-retroviral matrix domain"/>
    <property type="match status" value="1"/>
</dbReference>
<dbReference type="InterPro" id="IPR001878">
    <property type="entry name" value="Znf_CCHC"/>
</dbReference>
<dbReference type="InterPro" id="IPR003036">
    <property type="entry name" value="Gag_P30"/>
</dbReference>
<evidence type="ECO:0000256" key="4">
    <source>
        <dbReference type="ARBA" id="ARBA00023136"/>
    </source>
</evidence>
<feature type="region of interest" description="Disordered" evidence="6">
    <location>
        <begin position="112"/>
        <end position="187"/>
    </location>
</feature>
<dbReference type="Pfam" id="PF02093">
    <property type="entry name" value="Gag_p30"/>
    <property type="match status" value="1"/>
</dbReference>
<evidence type="ECO:0000259" key="7">
    <source>
        <dbReference type="PROSITE" id="PS50158"/>
    </source>
</evidence>
<proteinExistence type="predicted"/>
<dbReference type="GO" id="GO:0008270">
    <property type="term" value="F:zinc ion binding"/>
    <property type="evidence" value="ECO:0007669"/>
    <property type="project" value="UniProtKB-KW"/>
</dbReference>
<protein>
    <recommendedName>
        <fullName evidence="7">CCHC-type domain-containing protein</fullName>
    </recommendedName>
</protein>
<dbReference type="InterPro" id="IPR010999">
    <property type="entry name" value="Retrovr_matrix"/>
</dbReference>